<keyword evidence="2" id="KW-1185">Reference proteome</keyword>
<dbReference type="Proteomes" id="UP001595075">
    <property type="component" value="Unassembled WGS sequence"/>
</dbReference>
<accession>A0ABR4CM45</accession>
<evidence type="ECO:0000313" key="2">
    <source>
        <dbReference type="Proteomes" id="UP001595075"/>
    </source>
</evidence>
<reference evidence="1 2" key="1">
    <citation type="journal article" date="2024" name="Commun. Biol.">
        <title>Comparative genomic analysis of thermophilic fungi reveals convergent evolutionary adaptations and gene losses.</title>
        <authorList>
            <person name="Steindorff A.S."/>
            <person name="Aguilar-Pontes M.V."/>
            <person name="Robinson A.J."/>
            <person name="Andreopoulos B."/>
            <person name="LaButti K."/>
            <person name="Kuo A."/>
            <person name="Mondo S."/>
            <person name="Riley R."/>
            <person name="Otillar R."/>
            <person name="Haridas S."/>
            <person name="Lipzen A."/>
            <person name="Grimwood J."/>
            <person name="Schmutz J."/>
            <person name="Clum A."/>
            <person name="Reid I.D."/>
            <person name="Moisan M.C."/>
            <person name="Butler G."/>
            <person name="Nguyen T.T.M."/>
            <person name="Dewar K."/>
            <person name="Conant G."/>
            <person name="Drula E."/>
            <person name="Henrissat B."/>
            <person name="Hansel C."/>
            <person name="Singer S."/>
            <person name="Hutchinson M.I."/>
            <person name="de Vries R.P."/>
            <person name="Natvig D.O."/>
            <person name="Powell A.J."/>
            <person name="Tsang A."/>
            <person name="Grigoriev I.V."/>
        </authorList>
    </citation>
    <scope>NUCLEOTIDE SEQUENCE [LARGE SCALE GENOMIC DNA]</scope>
    <source>
        <strain evidence="1 2">CBS 494.80</strain>
    </source>
</reference>
<proteinExistence type="predicted"/>
<name>A0ABR4CM45_9HELO</name>
<dbReference type="EMBL" id="JAZHXI010000006">
    <property type="protein sequence ID" value="KAL2071025.1"/>
    <property type="molecule type" value="Genomic_DNA"/>
</dbReference>
<comment type="caution">
    <text evidence="1">The sequence shown here is derived from an EMBL/GenBank/DDBJ whole genome shotgun (WGS) entry which is preliminary data.</text>
</comment>
<organism evidence="1 2">
    <name type="scientific">Oculimacula yallundae</name>
    <dbReference type="NCBI Taxonomy" id="86028"/>
    <lineage>
        <taxon>Eukaryota</taxon>
        <taxon>Fungi</taxon>
        <taxon>Dikarya</taxon>
        <taxon>Ascomycota</taxon>
        <taxon>Pezizomycotina</taxon>
        <taxon>Leotiomycetes</taxon>
        <taxon>Helotiales</taxon>
        <taxon>Ploettnerulaceae</taxon>
        <taxon>Oculimacula</taxon>
    </lineage>
</organism>
<gene>
    <name evidence="1" type="ORF">VTL71DRAFT_14051</name>
</gene>
<evidence type="ECO:0000313" key="1">
    <source>
        <dbReference type="EMBL" id="KAL2071025.1"/>
    </source>
</evidence>
<protein>
    <submittedName>
        <fullName evidence="1">Uncharacterized protein</fullName>
    </submittedName>
</protein>
<sequence>MTARKTGPRDN</sequence>